<organism evidence="1 2">
    <name type="scientific">Pithovirus sibericum</name>
    <dbReference type="NCBI Taxonomy" id="1450746"/>
    <lineage>
        <taxon>Viruses</taxon>
        <taxon>Pithoviruses</taxon>
        <taxon>Orthopithovirinae</taxon>
        <taxon>Alphapithovirus</taxon>
        <taxon>Alphapithovirus sibericum</taxon>
    </lineage>
</organism>
<gene>
    <name evidence="1" type="ORF">pv_169</name>
</gene>
<evidence type="ECO:0000313" key="2">
    <source>
        <dbReference type="Proteomes" id="UP000202176"/>
    </source>
</evidence>
<keyword evidence="2" id="KW-1185">Reference proteome</keyword>
<dbReference type="EMBL" id="KF740664">
    <property type="protein sequence ID" value="AHH01736.1"/>
    <property type="molecule type" value="Genomic_DNA"/>
</dbReference>
<proteinExistence type="predicted"/>
<evidence type="ECO:0000313" key="1">
    <source>
        <dbReference type="EMBL" id="AHH01736.1"/>
    </source>
</evidence>
<dbReference type="RefSeq" id="YP_009001071.1">
    <property type="nucleotide sequence ID" value="NC_023423.1"/>
</dbReference>
<sequence length="146" mass="16937">MTDELFLYEELLLENFLNDNNKKYLLIYVGGSSYRKAIHEWAENNSCFSRSEYSVKTELVTVKCFHCRSILNCASQDFIKGEESDPYFKCCECLETSAWCPSEKDDDYGWKKFPKATGHMIVMKGLIPGYKRLAPCGGTWKKKRRA</sequence>
<protein>
    <submittedName>
        <fullName evidence="1">Uncharacterized protein</fullName>
    </submittedName>
</protein>
<dbReference type="KEGG" id="vg:18266197"/>
<accession>W5S4U2</accession>
<dbReference type="Proteomes" id="UP000202176">
    <property type="component" value="Segment"/>
</dbReference>
<reference evidence="1 2" key="1">
    <citation type="journal article" date="2014" name="Proc. Natl. Acad. Sci. U.S.A.">
        <title>Thirty-thousand-year-old distant relative of giant icosahedral DNA viruses with a pandoravirus morphology.</title>
        <authorList>
            <person name="Legendre M."/>
            <person name="Bartoli J."/>
            <person name="Shmakova L."/>
            <person name="Jeudy S."/>
            <person name="Labadie K."/>
            <person name="Adrait A."/>
            <person name="Lescot M."/>
            <person name="Poirot O."/>
            <person name="Bertaux L."/>
            <person name="Bruley C."/>
            <person name="Coute Y."/>
            <person name="Rivkina E."/>
            <person name="Abergel C."/>
            <person name="Claverie J.M."/>
        </authorList>
    </citation>
    <scope>NUCLEOTIDE SEQUENCE [LARGE SCALE GENOMIC DNA]</scope>
    <source>
        <strain evidence="1">P1084-T</strain>
    </source>
</reference>
<dbReference type="GeneID" id="18266197"/>
<name>W5S4U2_9VIRU</name>